<name>D5BAH8_ZUNPS</name>
<evidence type="ECO:0000313" key="1">
    <source>
        <dbReference type="EMBL" id="ADF54504.1"/>
    </source>
</evidence>
<dbReference type="Gene3D" id="2.40.128.140">
    <property type="entry name" value="Outer membrane protein"/>
    <property type="match status" value="1"/>
</dbReference>
<keyword evidence="2" id="KW-1185">Reference proteome</keyword>
<proteinExistence type="predicted"/>
<dbReference type="AlphaFoldDB" id="D5BAH8"/>
<evidence type="ECO:0000313" key="2">
    <source>
        <dbReference type="Proteomes" id="UP000001654"/>
    </source>
</evidence>
<dbReference type="KEGG" id="zpr:ZPR_4201"/>
<dbReference type="InterPro" id="IPR037107">
    <property type="entry name" value="Put_OMP_sf"/>
</dbReference>
<dbReference type="EMBL" id="CP001650">
    <property type="protein sequence ID" value="ADF54504.1"/>
    <property type="molecule type" value="Genomic_DNA"/>
</dbReference>
<dbReference type="InterPro" id="IPR018707">
    <property type="entry name" value="LpxR"/>
</dbReference>
<evidence type="ECO:0008006" key="3">
    <source>
        <dbReference type="Google" id="ProtNLM"/>
    </source>
</evidence>
<dbReference type="HOGENOM" id="CLU_055418_0_0_10"/>
<accession>D5BAH8</accession>
<sequence>MYSDDDYTQGLNFEFFHPWMERNPINHLFLRTSGTKDKFGLALEHSAFTPDVISDLEIRYGDRPYASALVLKSMKISDWKDKGMRLKSSFLLGIMGPSSLGGAGQIWIHEATGNWKPQGWDNQIRDDVIINYNIGIEKLLLNLNNYFSFYGESRVRFGTLFTDLNLGASATLGLVKSPLKENSRNSKFQIYLFCKGVTNLVGYNSLLQGGIFNRNSPYTISTSDINRLTAQYYYGLVIKSGLFYIEYYQTSMSREFKSGDPEDWGGFKIGVRI</sequence>
<dbReference type="Proteomes" id="UP000001654">
    <property type="component" value="Chromosome"/>
</dbReference>
<organism evidence="1 2">
    <name type="scientific">Zunongwangia profunda (strain DSM 18752 / CCTCC AB 206139 / SM-A87)</name>
    <name type="common">Wangia profunda</name>
    <dbReference type="NCBI Taxonomy" id="655815"/>
    <lineage>
        <taxon>Bacteria</taxon>
        <taxon>Pseudomonadati</taxon>
        <taxon>Bacteroidota</taxon>
        <taxon>Flavobacteriia</taxon>
        <taxon>Flavobacteriales</taxon>
        <taxon>Flavobacteriaceae</taxon>
        <taxon>Zunongwangia</taxon>
    </lineage>
</organism>
<dbReference type="eggNOG" id="COG3528">
    <property type="taxonomic scope" value="Bacteria"/>
</dbReference>
<protein>
    <recommendedName>
        <fullName evidence="3">DUF2219 domain-containing protein</fullName>
    </recommendedName>
</protein>
<reference evidence="1 2" key="1">
    <citation type="journal article" date="2010" name="BMC Genomics">
        <title>The complete genome of Zunongwangia profunda SM-A87 reveals its adaptation to the deep-sea environment and ecological role in sedimentary organic nitrogen degradation.</title>
        <authorList>
            <person name="Qin Q.L."/>
            <person name="Zhang X.Y."/>
            <person name="Wang X.M."/>
            <person name="Liu G.M."/>
            <person name="Chen X.L."/>
            <person name="Xie B.B."/>
            <person name="Dang H.Y."/>
            <person name="Zhou B.C."/>
            <person name="Yu J."/>
            <person name="Zhang Y.Z."/>
        </authorList>
    </citation>
    <scope>NUCLEOTIDE SEQUENCE [LARGE SCALE GENOMIC DNA]</scope>
    <source>
        <strain evidence="2">DSM 18752 / CCTCC AB 206139 / SM-A87</strain>
    </source>
</reference>
<dbReference type="OrthoDB" id="622552at2"/>
<dbReference type="Pfam" id="PF09982">
    <property type="entry name" value="LpxR"/>
    <property type="match status" value="1"/>
</dbReference>
<dbReference type="STRING" id="655815.ZPR_4201"/>
<gene>
    <name evidence="1" type="ordered locus">ZPR_4201</name>
</gene>